<sequence length="436" mass="48418">MNTNKKWIPLLLGSIILTSAGCSADGGDKAPSTSAAATETKPEPVTVSVFQQGANITDEEFQAIVAEPVKKKYPHITVELVRADKDKTPQNLVASGALPDLVFTESLGLNTFKDLKAIQDLTSLLKENNFDLNRLEPFAVETIKAFGEKGEFYAIPLSVNFSATFYNKDLFDKFGVPYPKDGQTWEEMTELGKRLTRVENGQQYYGFYPGGLNLMAGEASLPYYDPKTQKATLTGDGWARVFQTYKAVWDIPGNQVTGNNITTFNRDRTIAMMADFGARLGELETLHNQGNPMNWDLTTFPVFKDNPKTVAETQLHMLLLSSASKNKNAAMKVLEVVTSDETQLEMNKRGRKTVLKDPKMKESFGANLNSLKGKNVNAIFYGTPAVLRYTDKYAVIARGQLLPSITKITQEGRDINTVLRETEELANKKIEEALRQ</sequence>
<evidence type="ECO:0000256" key="1">
    <source>
        <dbReference type="ARBA" id="ARBA00004196"/>
    </source>
</evidence>
<comment type="caution">
    <text evidence="6">The sequence shown here is derived from an EMBL/GenBank/DDBJ whole genome shotgun (WGS) entry which is preliminary data.</text>
</comment>
<dbReference type="OrthoDB" id="383937at2"/>
<reference evidence="6 7" key="1">
    <citation type="submission" date="2019-05" db="EMBL/GenBank/DDBJ databases">
        <title>We sequenced the genome of Paenibacillus hemerocallicola KCTC 33185 for further insight into its adaptation and study the phylogeny of Paenibacillus.</title>
        <authorList>
            <person name="Narsing Rao M.P."/>
        </authorList>
    </citation>
    <scope>NUCLEOTIDE SEQUENCE [LARGE SCALE GENOMIC DNA]</scope>
    <source>
        <strain evidence="6 7">KCTC 33185</strain>
    </source>
</reference>
<dbReference type="GO" id="GO:0030313">
    <property type="term" value="C:cell envelope"/>
    <property type="evidence" value="ECO:0007669"/>
    <property type="project" value="UniProtKB-SubCell"/>
</dbReference>
<name>A0A5C4TDA0_9BACL</name>
<dbReference type="AlphaFoldDB" id="A0A5C4TDA0"/>
<evidence type="ECO:0000256" key="3">
    <source>
        <dbReference type="ARBA" id="ARBA00022448"/>
    </source>
</evidence>
<proteinExistence type="inferred from homology"/>
<dbReference type="RefSeq" id="WP_139601466.1">
    <property type="nucleotide sequence ID" value="NZ_VDCQ01000007.1"/>
</dbReference>
<dbReference type="PANTHER" id="PTHR43649:SF31">
    <property type="entry name" value="SN-GLYCEROL-3-PHOSPHATE-BINDING PERIPLASMIC PROTEIN UGPB"/>
    <property type="match status" value="1"/>
</dbReference>
<accession>A0A5C4TDA0</accession>
<organism evidence="6 7">
    <name type="scientific">Paenibacillus hemerocallicola</name>
    <dbReference type="NCBI Taxonomy" id="1172614"/>
    <lineage>
        <taxon>Bacteria</taxon>
        <taxon>Bacillati</taxon>
        <taxon>Bacillota</taxon>
        <taxon>Bacilli</taxon>
        <taxon>Bacillales</taxon>
        <taxon>Paenibacillaceae</taxon>
        <taxon>Paenibacillus</taxon>
    </lineage>
</organism>
<dbReference type="Gene3D" id="3.40.190.10">
    <property type="entry name" value="Periplasmic binding protein-like II"/>
    <property type="match status" value="1"/>
</dbReference>
<dbReference type="PANTHER" id="PTHR43649">
    <property type="entry name" value="ARABINOSE-BINDING PROTEIN-RELATED"/>
    <property type="match status" value="1"/>
</dbReference>
<keyword evidence="4 5" id="KW-0732">Signal</keyword>
<evidence type="ECO:0000313" key="7">
    <source>
        <dbReference type="Proteomes" id="UP000307943"/>
    </source>
</evidence>
<dbReference type="EMBL" id="VDCQ01000007">
    <property type="protein sequence ID" value="TNJ66981.1"/>
    <property type="molecule type" value="Genomic_DNA"/>
</dbReference>
<evidence type="ECO:0000313" key="6">
    <source>
        <dbReference type="EMBL" id="TNJ66981.1"/>
    </source>
</evidence>
<keyword evidence="7" id="KW-1185">Reference proteome</keyword>
<dbReference type="InterPro" id="IPR050490">
    <property type="entry name" value="Bact_solute-bd_prot1"/>
</dbReference>
<evidence type="ECO:0000256" key="4">
    <source>
        <dbReference type="ARBA" id="ARBA00022729"/>
    </source>
</evidence>
<comment type="similarity">
    <text evidence="2">Belongs to the bacterial solute-binding protein 1 family.</text>
</comment>
<dbReference type="InterPro" id="IPR006059">
    <property type="entry name" value="SBP"/>
</dbReference>
<dbReference type="Pfam" id="PF01547">
    <property type="entry name" value="SBP_bac_1"/>
    <property type="match status" value="1"/>
</dbReference>
<gene>
    <name evidence="6" type="ORF">FE784_07205</name>
</gene>
<feature type="signal peptide" evidence="5">
    <location>
        <begin position="1"/>
        <end position="24"/>
    </location>
</feature>
<evidence type="ECO:0000256" key="5">
    <source>
        <dbReference type="SAM" id="SignalP"/>
    </source>
</evidence>
<dbReference type="Proteomes" id="UP000307943">
    <property type="component" value="Unassembled WGS sequence"/>
</dbReference>
<evidence type="ECO:0000256" key="2">
    <source>
        <dbReference type="ARBA" id="ARBA00008520"/>
    </source>
</evidence>
<dbReference type="PROSITE" id="PS51257">
    <property type="entry name" value="PROKAR_LIPOPROTEIN"/>
    <property type="match status" value="1"/>
</dbReference>
<keyword evidence="3" id="KW-0813">Transport</keyword>
<comment type="subcellular location">
    <subcellularLocation>
        <location evidence="1">Cell envelope</location>
    </subcellularLocation>
</comment>
<feature type="chain" id="PRO_5038402825" evidence="5">
    <location>
        <begin position="25"/>
        <end position="436"/>
    </location>
</feature>
<protein>
    <submittedName>
        <fullName evidence="6">Extracellular solute-binding protein</fullName>
    </submittedName>
</protein>
<dbReference type="SUPFAM" id="SSF53850">
    <property type="entry name" value="Periplasmic binding protein-like II"/>
    <property type="match status" value="1"/>
</dbReference>